<keyword evidence="3" id="KW-1185">Reference proteome</keyword>
<reference evidence="2 3" key="1">
    <citation type="submission" date="2019-12" db="EMBL/GenBank/DDBJ databases">
        <authorList>
            <person name="Floudas D."/>
            <person name="Bentzer J."/>
            <person name="Ahren D."/>
            <person name="Johansson T."/>
            <person name="Persson P."/>
            <person name="Tunlid A."/>
        </authorList>
    </citation>
    <scope>NUCLEOTIDE SEQUENCE [LARGE SCALE GENOMIC DNA]</scope>
    <source>
        <strain evidence="2 3">CBS 102.39</strain>
    </source>
</reference>
<comment type="caution">
    <text evidence="2">The sequence shown here is derived from an EMBL/GenBank/DDBJ whole genome shotgun (WGS) entry which is preliminary data.</text>
</comment>
<dbReference type="Proteomes" id="UP000521872">
    <property type="component" value="Unassembled WGS sequence"/>
</dbReference>
<feature type="region of interest" description="Disordered" evidence="1">
    <location>
        <begin position="1"/>
        <end position="32"/>
    </location>
</feature>
<evidence type="ECO:0000313" key="2">
    <source>
        <dbReference type="EMBL" id="KAF4616667.1"/>
    </source>
</evidence>
<dbReference type="EMBL" id="JAACJL010000031">
    <property type="protein sequence ID" value="KAF4616667.1"/>
    <property type="molecule type" value="Genomic_DNA"/>
</dbReference>
<name>A0A8H4QSQ0_9AGAR</name>
<evidence type="ECO:0000256" key="1">
    <source>
        <dbReference type="SAM" id="MobiDB-lite"/>
    </source>
</evidence>
<protein>
    <submittedName>
        <fullName evidence="2">Uncharacterized protein</fullName>
    </submittedName>
</protein>
<proteinExistence type="predicted"/>
<dbReference type="AlphaFoldDB" id="A0A8H4QSQ0"/>
<feature type="region of interest" description="Disordered" evidence="1">
    <location>
        <begin position="358"/>
        <end position="379"/>
    </location>
</feature>
<organism evidence="2 3">
    <name type="scientific">Agrocybe pediades</name>
    <dbReference type="NCBI Taxonomy" id="84607"/>
    <lineage>
        <taxon>Eukaryota</taxon>
        <taxon>Fungi</taxon>
        <taxon>Dikarya</taxon>
        <taxon>Basidiomycota</taxon>
        <taxon>Agaricomycotina</taxon>
        <taxon>Agaricomycetes</taxon>
        <taxon>Agaricomycetidae</taxon>
        <taxon>Agaricales</taxon>
        <taxon>Agaricineae</taxon>
        <taxon>Strophariaceae</taxon>
        <taxon>Agrocybe</taxon>
    </lineage>
</organism>
<accession>A0A8H4QSQ0</accession>
<feature type="region of interest" description="Disordered" evidence="1">
    <location>
        <begin position="960"/>
        <end position="1037"/>
    </location>
</feature>
<evidence type="ECO:0000313" key="3">
    <source>
        <dbReference type="Proteomes" id="UP000521872"/>
    </source>
</evidence>
<dbReference type="PANTHER" id="PTHR33099">
    <property type="entry name" value="FE2OG DIOXYGENASE DOMAIN-CONTAINING PROTEIN"/>
    <property type="match status" value="1"/>
</dbReference>
<feature type="compositionally biased region" description="Basic and acidic residues" evidence="1">
    <location>
        <begin position="365"/>
        <end position="377"/>
    </location>
</feature>
<gene>
    <name evidence="2" type="ORF">D9613_008488</name>
</gene>
<dbReference type="PANTHER" id="PTHR33099:SF7">
    <property type="entry name" value="MYND-TYPE DOMAIN-CONTAINING PROTEIN"/>
    <property type="match status" value="1"/>
</dbReference>
<sequence length="1037" mass="116162">MKTEEEDIAMNRTGMESMDGDGDGDGMEPLPRGADIYDDLSDALSANQFPFQGYFYHFFVDVKAPNPCIRLSSGALVSLPFQPQQIYHLIDVARFFPMKQEHDESKNVKIEEGSPCRLDFDADRIEFMNPFWKEYTEAIKKKTAAALGINLNEDAVRELRIQLRELRLCAAGTSLFSLSDSISFQDSAATILVLLPSAYTGGAVTVSCPAPLKPQVFDFSEKSAFSTAHIAAYHGLRVTSQPVISGHQLALLYTLEAPSPDCILPIPTPVVYSKEKLQRMFQNWRRNAYKPDNGFLIQPLDHYYDPAALKNEGIERHLKGIDRQRLAILKDIAEPMGYVLCPGTMQCRSCGIFAPKNQAGNSGGEDSRDGDKFDANDSSRVNKRKDVVSGTISIIGRLADLQGTLPMDPCLEYAAASQLWTRIAKGIKETPGLVHNCRTVIMVYHHTEDVDAVAYSIGGISYALAYLTQRSGQNPSVKETIWTTRLLEDAKMMRKEEISTLLDYAMKWKDVDIWNWVVVNARECTAGVLGTSRLVRAWRTFGFKASRSSLKKVVERTTSMNGLDRITFIFRAPQSFTADERANPSFSRWWRRRLEKALLYMTIDADKSLSSVLVQLAMVVGLGPVKEHFLPNILRNNTTFDILLRAAETVSKSGQKFILQQQKLSKDPIYSIFVPASQDLSSDAAVQKVLREIIKCLLECASLNCFVFGENVTEQPFRPLGAPAKPKLLGLPTYSKIGRLLQLAVTSGHTDVLDKLFKNRLIEILIGQTSDEEFTENVKSIIKPLVHDVCFLLKHREISVSEEPFRSLFRNAIGAYLQGILGQKDEAKDEIQAKRLRKVGCGRCRDCDALDDFISWTGVDSHSYHLTTARKHHLEVVLSRCKELCTFETENSCFSSWLKLHNLKITKTEHIKNCVPWRERVWCAENFLNSIGSREEIQRIMGTRYGEVLDALNGTQPFRIFPTSDTSHNLRKNGVGGSSAADSAHDQASDTCPPPSSQMVEALPRAPPRRRTKRAASEKDSIPESAGSHGHKRRRAD</sequence>